<accession>A0A8S9TSD8</accession>
<evidence type="ECO:0000313" key="29">
    <source>
        <dbReference type="EMBL" id="KAF4129454.1"/>
    </source>
</evidence>
<evidence type="ECO:0000256" key="3">
    <source>
        <dbReference type="ARBA" id="ARBA00022516"/>
    </source>
</evidence>
<comment type="catalytic activity">
    <reaction evidence="22">
        <text>a (2E,4Z)-dienoyl-CoA + NADPH + H(+) = a 4,5-saturated-(3E)-enoyl-CoA + NADP(+)</text>
        <dbReference type="Rhea" id="RHEA:61892"/>
        <dbReference type="ChEBI" id="CHEBI:15378"/>
        <dbReference type="ChEBI" id="CHEBI:57783"/>
        <dbReference type="ChEBI" id="CHEBI:58349"/>
        <dbReference type="ChEBI" id="CHEBI:85099"/>
        <dbReference type="ChEBI" id="CHEBI:85493"/>
        <dbReference type="EC" id="1.3.1.124"/>
    </reaction>
</comment>
<proteinExistence type="inferred from homology"/>
<dbReference type="Proteomes" id="UP000704712">
    <property type="component" value="Unassembled WGS sequence"/>
</dbReference>
<dbReference type="PANTHER" id="PTHR24317:SF7">
    <property type="entry name" value="PEROXISOMAL TRANS-2-ENOYL-COA REDUCTASE"/>
    <property type="match status" value="1"/>
</dbReference>
<comment type="catalytic activity">
    <reaction evidence="25">
        <text>(2E)-hexenoyl-CoA + NADPH + H(+) = hexanoyl-CoA + NADP(+)</text>
        <dbReference type="Rhea" id="RHEA:44956"/>
        <dbReference type="ChEBI" id="CHEBI:15378"/>
        <dbReference type="ChEBI" id="CHEBI:57783"/>
        <dbReference type="ChEBI" id="CHEBI:58349"/>
        <dbReference type="ChEBI" id="CHEBI:62077"/>
        <dbReference type="ChEBI" id="CHEBI:62620"/>
    </reaction>
    <physiologicalReaction direction="left-to-right" evidence="25">
        <dbReference type="Rhea" id="RHEA:44957"/>
    </physiologicalReaction>
</comment>
<comment type="subunit">
    <text evidence="17">Interacts with PEX5, probably required to target it into peroxisomes.</text>
</comment>
<evidence type="ECO:0000256" key="15">
    <source>
        <dbReference type="ARBA" id="ARBA00030890"/>
    </source>
</evidence>
<dbReference type="GO" id="GO:0098588">
    <property type="term" value="C:bounding membrane of organelle"/>
    <property type="evidence" value="ECO:0007669"/>
    <property type="project" value="UniProtKB-ARBA"/>
</dbReference>
<comment type="catalytic activity">
    <reaction evidence="27">
        <text>(2E)-decenoyl-CoA + NADPH + H(+) = decanoyl-CoA + NADP(+)</text>
        <dbReference type="Rhea" id="RHEA:44960"/>
        <dbReference type="ChEBI" id="CHEBI:15378"/>
        <dbReference type="ChEBI" id="CHEBI:57783"/>
        <dbReference type="ChEBI" id="CHEBI:58349"/>
        <dbReference type="ChEBI" id="CHEBI:61406"/>
        <dbReference type="ChEBI" id="CHEBI:61430"/>
    </reaction>
    <physiologicalReaction direction="left-to-right" evidence="27">
        <dbReference type="Rhea" id="RHEA:44961"/>
    </physiologicalReaction>
</comment>
<protein>
    <recommendedName>
        <fullName evidence="14">Peroxisomal 2,4-dienoyl-CoA reductase [(3E)-enoyl-CoA-producing]</fullName>
        <ecNumber evidence="13">1.3.1.124</ecNumber>
        <ecNumber evidence="18">1.3.1.38</ecNumber>
    </recommendedName>
    <alternativeName>
        <fullName evidence="15">2,4-dienoyl-CoA reductase 2</fullName>
    </alternativeName>
    <alternativeName>
        <fullName evidence="19">Peroxisomal trans-2-enoyl-CoA reductase</fullName>
    </alternativeName>
</protein>
<comment type="similarity">
    <text evidence="11">Belongs to the short-chain dehydrogenases/reductases (SDR) family. 2,4-dienoyl-CoA reductase subfamily.</text>
</comment>
<dbReference type="Pfam" id="PF13561">
    <property type="entry name" value="adh_short_C2"/>
    <property type="match status" value="2"/>
</dbReference>
<dbReference type="PRINTS" id="PR00081">
    <property type="entry name" value="GDHRDH"/>
</dbReference>
<evidence type="ECO:0000256" key="1">
    <source>
        <dbReference type="ARBA" id="ARBA00004275"/>
    </source>
</evidence>
<keyword evidence="8" id="KW-0443">Lipid metabolism</keyword>
<evidence type="ECO:0000256" key="24">
    <source>
        <dbReference type="ARBA" id="ARBA00048686"/>
    </source>
</evidence>
<evidence type="ECO:0000256" key="19">
    <source>
        <dbReference type="ARBA" id="ARBA00041063"/>
    </source>
</evidence>
<evidence type="ECO:0000256" key="20">
    <source>
        <dbReference type="ARBA" id="ARBA00047570"/>
    </source>
</evidence>
<comment type="caution">
    <text evidence="29">The sequence shown here is derived from an EMBL/GenBank/DDBJ whole genome shotgun (WGS) entry which is preliminary data.</text>
</comment>
<name>A0A8S9TSD8_PHYIN</name>
<dbReference type="GO" id="GO:0006633">
    <property type="term" value="P:fatty acid biosynthetic process"/>
    <property type="evidence" value="ECO:0007669"/>
    <property type="project" value="UniProtKB-KW"/>
</dbReference>
<dbReference type="EC" id="1.3.1.38" evidence="18"/>
<evidence type="ECO:0000256" key="16">
    <source>
        <dbReference type="ARBA" id="ARBA00037124"/>
    </source>
</evidence>
<organism evidence="29 30">
    <name type="scientific">Phytophthora infestans</name>
    <name type="common">Potato late blight agent</name>
    <name type="synonym">Botrytis infestans</name>
    <dbReference type="NCBI Taxonomy" id="4787"/>
    <lineage>
        <taxon>Eukaryota</taxon>
        <taxon>Sar</taxon>
        <taxon>Stramenopiles</taxon>
        <taxon>Oomycota</taxon>
        <taxon>Peronosporomycetes</taxon>
        <taxon>Peronosporales</taxon>
        <taxon>Peronosporaceae</taxon>
        <taxon>Phytophthora</taxon>
    </lineage>
</organism>
<evidence type="ECO:0000256" key="6">
    <source>
        <dbReference type="ARBA" id="ARBA00022857"/>
    </source>
</evidence>
<comment type="catalytic activity">
    <reaction evidence="28">
        <text>(2E)-octenoyl-CoA + NADPH + H(+) = octanoyl-CoA + NADP(+)</text>
        <dbReference type="Rhea" id="RHEA:44952"/>
        <dbReference type="ChEBI" id="CHEBI:15378"/>
        <dbReference type="ChEBI" id="CHEBI:57386"/>
        <dbReference type="ChEBI" id="CHEBI:57783"/>
        <dbReference type="ChEBI" id="CHEBI:58349"/>
        <dbReference type="ChEBI" id="CHEBI:62242"/>
    </reaction>
    <physiologicalReaction direction="left-to-right" evidence="28">
        <dbReference type="Rhea" id="RHEA:44953"/>
    </physiologicalReaction>
</comment>
<comment type="catalytic activity">
    <reaction evidence="26">
        <text>a (2E)-enoyl-CoA + NADPH + H(+) = a 2,3-saturated acyl-CoA + NADP(+)</text>
        <dbReference type="Rhea" id="RHEA:33763"/>
        <dbReference type="ChEBI" id="CHEBI:15378"/>
        <dbReference type="ChEBI" id="CHEBI:57783"/>
        <dbReference type="ChEBI" id="CHEBI:58349"/>
        <dbReference type="ChEBI" id="CHEBI:58856"/>
        <dbReference type="ChEBI" id="CHEBI:65111"/>
        <dbReference type="EC" id="1.3.1.38"/>
    </reaction>
    <physiologicalReaction direction="left-to-right" evidence="26">
        <dbReference type="Rhea" id="RHEA:33764"/>
    </physiologicalReaction>
</comment>
<comment type="catalytic activity">
    <reaction evidence="23">
        <text>(2E,4Z,7Z,10Z,13Z,16Z,19Z)-docosaheptaenoyl-CoA + NADPH + H(+) = (3E,7Z,10Z,13Z,16Z,19Z)-docosahexaenoyl-CoA + NADP(+)</text>
        <dbReference type="Rhea" id="RHEA:44920"/>
        <dbReference type="ChEBI" id="CHEBI:15378"/>
        <dbReference type="ChEBI" id="CHEBI:57783"/>
        <dbReference type="ChEBI" id="CHEBI:58349"/>
        <dbReference type="ChEBI" id="CHEBI:77559"/>
        <dbReference type="ChEBI" id="CHEBI:84791"/>
    </reaction>
</comment>
<evidence type="ECO:0000256" key="2">
    <source>
        <dbReference type="ARBA" id="ARBA00005189"/>
    </source>
</evidence>
<dbReference type="SUPFAM" id="SSF51735">
    <property type="entry name" value="NAD(P)-binding Rossmann-fold domains"/>
    <property type="match status" value="2"/>
</dbReference>
<evidence type="ECO:0000256" key="17">
    <source>
        <dbReference type="ARBA" id="ARBA00038622"/>
    </source>
</evidence>
<comment type="catalytic activity">
    <reaction evidence="24">
        <text>(2E)-tetradecenoyl-CoA + NADPH + H(+) = tetradecanoyl-CoA + NADP(+)</text>
        <dbReference type="Rhea" id="RHEA:44968"/>
        <dbReference type="ChEBI" id="CHEBI:15378"/>
        <dbReference type="ChEBI" id="CHEBI:57385"/>
        <dbReference type="ChEBI" id="CHEBI:57783"/>
        <dbReference type="ChEBI" id="CHEBI:58349"/>
        <dbReference type="ChEBI" id="CHEBI:61405"/>
    </reaction>
    <physiologicalReaction direction="left-to-right" evidence="24">
        <dbReference type="Rhea" id="RHEA:44969"/>
    </physiologicalReaction>
</comment>
<reference evidence="29" key="1">
    <citation type="submission" date="2020-03" db="EMBL/GenBank/DDBJ databases">
        <title>Hybrid Assembly of Korean Phytophthora infestans isolates.</title>
        <authorList>
            <person name="Prokchorchik M."/>
            <person name="Lee Y."/>
            <person name="Seo J."/>
            <person name="Cho J.-H."/>
            <person name="Park Y.-E."/>
            <person name="Jang D.-C."/>
            <person name="Im J.-S."/>
            <person name="Choi J.-G."/>
            <person name="Park H.-J."/>
            <person name="Lee G.-B."/>
            <person name="Lee Y.-G."/>
            <person name="Hong S.-Y."/>
            <person name="Cho K."/>
            <person name="Sohn K.H."/>
        </authorList>
    </citation>
    <scope>NUCLEOTIDE SEQUENCE</scope>
    <source>
        <strain evidence="29">KR_2_A2</strain>
    </source>
</reference>
<comment type="subcellular location">
    <subcellularLocation>
        <location evidence="1">Peroxisome</location>
    </subcellularLocation>
</comment>
<evidence type="ECO:0000256" key="28">
    <source>
        <dbReference type="ARBA" id="ARBA00049559"/>
    </source>
</evidence>
<evidence type="ECO:0000256" key="4">
    <source>
        <dbReference type="ARBA" id="ARBA00022553"/>
    </source>
</evidence>
<evidence type="ECO:0000256" key="11">
    <source>
        <dbReference type="ARBA" id="ARBA00025787"/>
    </source>
</evidence>
<sequence>NYPSGAEMFVYAAEKATAAKRMGSVEEVSANVLYYLSPAGAYVTGDTMHVDGGWHLMGPLLDVPEHENNRSYGTCKLLRRLAKTEIAMIRAPNAPSIYRPDLFRGKVAIVTGGGTGIGRCIAHELASLGCSVVIAARNEERLHAAAETIRSQVDAAGRDLKDVIHPVVCDIRKEEQVNNLIDETLAKYKRVDFLINNAGGQFRAPIEKVNLKGWEAIMRTNLNGTFMVTKKAYHAYMKEHGGRIVNIILVIDKGYPMMAHSGAARAAIENLSKSLSVEWAASGITLNCVAPGIILSSGVDNYEGGAEQFHVAARGATAAKRVGSVEEVSAGVLYYLSPAGAYVTGDTMHVDGGWHLLGPLLDIPAHENNPPYGTVGSKL</sequence>
<dbReference type="GO" id="GO:0033306">
    <property type="term" value="P:phytol metabolic process"/>
    <property type="evidence" value="ECO:0007669"/>
    <property type="project" value="TreeGrafter"/>
</dbReference>
<evidence type="ECO:0000256" key="18">
    <source>
        <dbReference type="ARBA" id="ARBA00038849"/>
    </source>
</evidence>
<dbReference type="InterPro" id="IPR036291">
    <property type="entry name" value="NAD(P)-bd_dom_sf"/>
</dbReference>
<evidence type="ECO:0000256" key="26">
    <source>
        <dbReference type="ARBA" id="ARBA00049251"/>
    </source>
</evidence>
<comment type="catalytic activity">
    <reaction evidence="20">
        <text>(2E)-dodecenoyl-CoA + NADPH + H(+) = dodecanoyl-CoA + NADP(+)</text>
        <dbReference type="Rhea" id="RHEA:44964"/>
        <dbReference type="ChEBI" id="CHEBI:15378"/>
        <dbReference type="ChEBI" id="CHEBI:57330"/>
        <dbReference type="ChEBI" id="CHEBI:57375"/>
        <dbReference type="ChEBI" id="CHEBI:57783"/>
        <dbReference type="ChEBI" id="CHEBI:58349"/>
    </reaction>
    <physiologicalReaction direction="left-to-right" evidence="20">
        <dbReference type="Rhea" id="RHEA:44965"/>
    </physiologicalReaction>
</comment>
<comment type="function">
    <text evidence="16">Participates in chain elongation of fatty acids. Catalyzes the reduction of trans-2-enoyl-CoAs of varying chain lengths from 6:1 to 16:1, having maximum activity with 10:1 CoA. Has no 2,4-dienoyl-CoA reductase activity.</text>
</comment>
<evidence type="ECO:0000313" key="30">
    <source>
        <dbReference type="Proteomes" id="UP000704712"/>
    </source>
</evidence>
<evidence type="ECO:0000256" key="25">
    <source>
        <dbReference type="ARBA" id="ARBA00049108"/>
    </source>
</evidence>
<dbReference type="Gene3D" id="3.40.50.720">
    <property type="entry name" value="NAD(P)-binding Rossmann-like Domain"/>
    <property type="match status" value="2"/>
</dbReference>
<evidence type="ECO:0000256" key="27">
    <source>
        <dbReference type="ARBA" id="ARBA00049386"/>
    </source>
</evidence>
<comment type="catalytic activity">
    <reaction evidence="21">
        <text>a (2E,4E)-dienoyl-CoA + NADPH + H(+) = a 4,5-saturated-(3E)-enoyl-CoA + NADP(+)</text>
        <dbReference type="Rhea" id="RHEA:45912"/>
        <dbReference type="ChEBI" id="CHEBI:15378"/>
        <dbReference type="ChEBI" id="CHEBI:57783"/>
        <dbReference type="ChEBI" id="CHEBI:58349"/>
        <dbReference type="ChEBI" id="CHEBI:85101"/>
        <dbReference type="ChEBI" id="CHEBI:85493"/>
        <dbReference type="EC" id="1.3.1.124"/>
    </reaction>
</comment>
<evidence type="ECO:0000256" key="12">
    <source>
        <dbReference type="ARBA" id="ARBA00025939"/>
    </source>
</evidence>
<keyword evidence="7" id="KW-0560">Oxidoreductase</keyword>
<dbReference type="InterPro" id="IPR052388">
    <property type="entry name" value="Peroxisomal_t2-enoyl-CoA_red"/>
</dbReference>
<keyword evidence="3" id="KW-0444">Lipid biosynthesis</keyword>
<dbReference type="FunFam" id="3.40.50.720:FF:000477">
    <property type="entry name" value="Peroxisomal 2,4-dienoyl-CoA reductase"/>
    <property type="match status" value="1"/>
</dbReference>
<dbReference type="PANTHER" id="PTHR24317">
    <property type="entry name" value="PEROXISOMAL TRANS-2-ENOYL-COA REDUCTASE"/>
    <property type="match status" value="1"/>
</dbReference>
<evidence type="ECO:0000256" key="10">
    <source>
        <dbReference type="ARBA" id="ARBA00023160"/>
    </source>
</evidence>
<evidence type="ECO:0000256" key="22">
    <source>
        <dbReference type="ARBA" id="ARBA00048340"/>
    </source>
</evidence>
<comment type="subunit">
    <text evidence="12">Monomer, dimer and oligomer.</text>
</comment>
<evidence type="ECO:0000256" key="5">
    <source>
        <dbReference type="ARBA" id="ARBA00022832"/>
    </source>
</evidence>
<gene>
    <name evidence="29" type="ORF">GN958_ATG21409</name>
</gene>
<dbReference type="EMBL" id="JAACNO010002960">
    <property type="protein sequence ID" value="KAF4129454.1"/>
    <property type="molecule type" value="Genomic_DNA"/>
</dbReference>
<dbReference type="GO" id="GO:0005777">
    <property type="term" value="C:peroxisome"/>
    <property type="evidence" value="ECO:0007669"/>
    <property type="project" value="UniProtKB-SubCell"/>
</dbReference>
<evidence type="ECO:0000256" key="9">
    <source>
        <dbReference type="ARBA" id="ARBA00023140"/>
    </source>
</evidence>
<comment type="pathway">
    <text evidence="2">Lipid metabolism.</text>
</comment>
<evidence type="ECO:0000256" key="7">
    <source>
        <dbReference type="ARBA" id="ARBA00023002"/>
    </source>
</evidence>
<keyword evidence="5" id="KW-0276">Fatty acid metabolism</keyword>
<evidence type="ECO:0000256" key="14">
    <source>
        <dbReference type="ARBA" id="ARBA00026221"/>
    </source>
</evidence>
<evidence type="ECO:0000256" key="23">
    <source>
        <dbReference type="ARBA" id="ARBA00048631"/>
    </source>
</evidence>
<feature type="non-terminal residue" evidence="29">
    <location>
        <position position="379"/>
    </location>
</feature>
<dbReference type="GO" id="GO:0008670">
    <property type="term" value="F:2,4-dienoyl-CoA reductase (NADPH) activity"/>
    <property type="evidence" value="ECO:0007669"/>
    <property type="project" value="UniProtKB-ARBA"/>
</dbReference>
<evidence type="ECO:0000256" key="21">
    <source>
        <dbReference type="ARBA" id="ARBA00048009"/>
    </source>
</evidence>
<dbReference type="EC" id="1.3.1.124" evidence="13"/>
<keyword evidence="6" id="KW-0521">NADP</keyword>
<keyword evidence="9" id="KW-0576">Peroxisome</keyword>
<keyword evidence="4" id="KW-0597">Phosphoprotein</keyword>
<keyword evidence="10" id="KW-0275">Fatty acid biosynthesis</keyword>
<evidence type="ECO:0000256" key="13">
    <source>
        <dbReference type="ARBA" id="ARBA00026117"/>
    </source>
</evidence>
<evidence type="ECO:0000256" key="8">
    <source>
        <dbReference type="ARBA" id="ARBA00023098"/>
    </source>
</evidence>
<dbReference type="AlphaFoldDB" id="A0A8S9TSD8"/>
<dbReference type="PRINTS" id="PR00080">
    <property type="entry name" value="SDRFAMILY"/>
</dbReference>
<dbReference type="InterPro" id="IPR002347">
    <property type="entry name" value="SDR_fam"/>
</dbReference>
<dbReference type="GO" id="GO:0019166">
    <property type="term" value="F:trans-2-enoyl-CoA reductase (NADPH) activity"/>
    <property type="evidence" value="ECO:0007669"/>
    <property type="project" value="UniProtKB-EC"/>
</dbReference>